<reference evidence="8 9" key="2">
    <citation type="journal article" date="2017" name="Sci. Rep.">
        <title>Ant-infecting Ophiocordyceps genomes reveal a high diversity of potential behavioral manipulation genes and a possible major role for enterotoxins.</title>
        <authorList>
            <person name="de Bekker C."/>
            <person name="Ohm R.A."/>
            <person name="Evans H.C."/>
            <person name="Brachmann A."/>
            <person name="Hughes D.P."/>
        </authorList>
    </citation>
    <scope>NUCLEOTIDE SEQUENCE [LARGE SCALE GENOMIC DNA]</scope>
    <source>
        <strain evidence="8 9">SC16a</strain>
    </source>
</reference>
<proteinExistence type="inferred from homology"/>
<keyword evidence="5 6" id="KW-0496">Mitochondrion</keyword>
<evidence type="ECO:0000256" key="4">
    <source>
        <dbReference type="ARBA" id="ARBA00022946"/>
    </source>
</evidence>
<evidence type="ECO:0000313" key="9">
    <source>
        <dbReference type="Proteomes" id="UP000037136"/>
    </source>
</evidence>
<feature type="region of interest" description="Disordered" evidence="7">
    <location>
        <begin position="308"/>
        <end position="375"/>
    </location>
</feature>
<evidence type="ECO:0000256" key="7">
    <source>
        <dbReference type="SAM" id="MobiDB-lite"/>
    </source>
</evidence>
<gene>
    <name evidence="8" type="ORF">XA68_10416</name>
</gene>
<keyword evidence="4" id="KW-0809">Transit peptide</keyword>
<dbReference type="InterPro" id="IPR002838">
    <property type="entry name" value="AIM24"/>
</dbReference>
<comment type="caution">
    <text evidence="8">The sequence shown here is derived from an EMBL/GenBank/DDBJ whole genome shotgun (WGS) entry which is preliminary data.</text>
</comment>
<keyword evidence="9" id="KW-1185">Reference proteome</keyword>
<evidence type="ECO:0000256" key="3">
    <source>
        <dbReference type="ARBA" id="ARBA00013287"/>
    </source>
</evidence>
<dbReference type="GO" id="GO:0007007">
    <property type="term" value="P:inner mitochondrial membrane organization"/>
    <property type="evidence" value="ECO:0007669"/>
    <property type="project" value="TreeGrafter"/>
</dbReference>
<dbReference type="GO" id="GO:0005743">
    <property type="term" value="C:mitochondrial inner membrane"/>
    <property type="evidence" value="ECO:0007669"/>
    <property type="project" value="TreeGrafter"/>
</dbReference>
<dbReference type="InterPro" id="IPR036983">
    <property type="entry name" value="AIM24_sf"/>
</dbReference>
<dbReference type="Gene3D" id="3.60.160.10">
    <property type="entry name" value="Mitochondrial biogenesis AIM24"/>
    <property type="match status" value="1"/>
</dbReference>
<sequence>MRFSPAPLLATARPVFFCRPCRSIQISASPSSDAPTSAGDAFGETADARFEVLGSAFSLLSVTLSASQRLYTRRGSLVALAGEPANVRSKLTLLNPLSRAPLGVPFLYQRISSTTAVTALIATRSPATSFSVLHLDGTTDWMVSQRNALLAWTGHTLRLSPQIRTRLSLAHWGSTLVTGRGLIALSSPGQTYRLTLAEGETMAAHPANVVAYSVTREKPQPFRFKASDLRLEVPSVMASWLDRREVWRKLRDSPAYKTLAQALWQLRTATRRTIWGDRLFLQFRGPATLVLSSRGVRVADALSREQMDELADTPAGAVNDGLESRRGGQRMEEATAAEQKAMEKDEAPSRLHVAEGTRDGKVTFQDDKELKEFVR</sequence>
<feature type="compositionally biased region" description="Basic and acidic residues" evidence="7">
    <location>
        <begin position="340"/>
        <end position="375"/>
    </location>
</feature>
<evidence type="ECO:0000313" key="8">
    <source>
        <dbReference type="EMBL" id="PFH63004.1"/>
    </source>
</evidence>
<dbReference type="Pfam" id="PF01987">
    <property type="entry name" value="AIM24"/>
    <property type="match status" value="1"/>
</dbReference>
<dbReference type="PANTHER" id="PTHR36959">
    <property type="entry name" value="ALTERED INHERITANCE OF MITOCHONDRIA PROTEIN 24, MITOCHONDRIAL"/>
    <property type="match status" value="1"/>
</dbReference>
<comment type="similarity">
    <text evidence="2 6">Belongs to the AIM24 family.</text>
</comment>
<name>A0A2A9PP42_OPHUN</name>
<dbReference type="SUPFAM" id="SSF51219">
    <property type="entry name" value="TRAP-like"/>
    <property type="match status" value="1"/>
</dbReference>
<organism evidence="8 9">
    <name type="scientific">Ophiocordyceps unilateralis</name>
    <name type="common">Zombie-ant fungus</name>
    <name type="synonym">Torrubia unilateralis</name>
    <dbReference type="NCBI Taxonomy" id="268505"/>
    <lineage>
        <taxon>Eukaryota</taxon>
        <taxon>Fungi</taxon>
        <taxon>Dikarya</taxon>
        <taxon>Ascomycota</taxon>
        <taxon>Pezizomycotina</taxon>
        <taxon>Sordariomycetes</taxon>
        <taxon>Hypocreomycetidae</taxon>
        <taxon>Hypocreales</taxon>
        <taxon>Ophiocordycipitaceae</taxon>
        <taxon>Ophiocordyceps</taxon>
    </lineage>
</organism>
<dbReference type="InterPro" id="IPR016031">
    <property type="entry name" value="Trp_RNA-bd_attenuator-like_dom"/>
</dbReference>
<dbReference type="EMBL" id="LAZP02000011">
    <property type="protein sequence ID" value="PFH63004.1"/>
    <property type="molecule type" value="Genomic_DNA"/>
</dbReference>
<accession>A0A2A9PP42</accession>
<evidence type="ECO:0000256" key="2">
    <source>
        <dbReference type="ARBA" id="ARBA00009322"/>
    </source>
</evidence>
<evidence type="ECO:0000256" key="5">
    <source>
        <dbReference type="ARBA" id="ARBA00023128"/>
    </source>
</evidence>
<reference evidence="8 9" key="1">
    <citation type="journal article" date="2015" name="BMC Genomics">
        <title>Gene expression during zombie ant biting behavior reflects the complexity underlying fungal parasitic behavioral manipulation.</title>
        <authorList>
            <person name="de Bekker C."/>
            <person name="Ohm R.A."/>
            <person name="Loreto R.G."/>
            <person name="Sebastian A."/>
            <person name="Albert I."/>
            <person name="Merrow M."/>
            <person name="Brachmann A."/>
            <person name="Hughes D.P."/>
        </authorList>
    </citation>
    <scope>NUCLEOTIDE SEQUENCE [LARGE SCALE GENOMIC DNA]</scope>
    <source>
        <strain evidence="8 9">SC16a</strain>
    </source>
</reference>
<dbReference type="OrthoDB" id="5295771at2759"/>
<protein>
    <recommendedName>
        <fullName evidence="3 6">Altered inheritance of mitochondria protein 24, mitochondrial</fullName>
    </recommendedName>
</protein>
<comment type="subcellular location">
    <subcellularLocation>
        <location evidence="1 6">Mitochondrion</location>
    </subcellularLocation>
</comment>
<evidence type="ECO:0000256" key="1">
    <source>
        <dbReference type="ARBA" id="ARBA00004173"/>
    </source>
</evidence>
<evidence type="ECO:0000256" key="6">
    <source>
        <dbReference type="RuleBase" id="RU363045"/>
    </source>
</evidence>
<feature type="compositionally biased region" description="Basic and acidic residues" evidence="7">
    <location>
        <begin position="322"/>
        <end position="333"/>
    </location>
</feature>
<dbReference type="PANTHER" id="PTHR36959:SF2">
    <property type="entry name" value="ALTERED INHERITANCE OF MITOCHONDRIA PROTEIN 24, MITOCHONDRIAL"/>
    <property type="match status" value="1"/>
</dbReference>
<dbReference type="AlphaFoldDB" id="A0A2A9PP42"/>
<dbReference type="Proteomes" id="UP000037136">
    <property type="component" value="Unassembled WGS sequence"/>
</dbReference>